<dbReference type="OrthoDB" id="5362656at2759"/>
<name>A0A9P4JNG7_9PLEO</name>
<proteinExistence type="predicted"/>
<dbReference type="InterPro" id="IPR036322">
    <property type="entry name" value="WD40_repeat_dom_sf"/>
</dbReference>
<sequence>MATSRTLPIPHNLLITTPSTIYLYSHSTTKTLFECSETSGILTVKAARDNSGLLAIADSQLVILHDITQGTDRKHTLKRGDGSPRILLFTPDSKTLIFTTTLSNTIQTYSISTGELLPPLQSHPSPPTAVTISPNGTILLTASSKPPTVLLQDMRTIGAAALTFRPTISEAAVSCASFQCKHSRGQENYTTFILGFRDGTLALYRLYIPNLPRNPQAWRLYPQRVLLHKPNELGVYRRLHKPAMGGITAAEFLPGYKARVISVGYDGLCLSVNLGKPNKSVGRTQKAVNFSDSTIEVEELPYQGIETLIAIGIQTGKVLIFNILGLLVHEVVLDFPVIGVEWVGDMSAPCPLPRRASMSP</sequence>
<dbReference type="Gene3D" id="2.130.10.10">
    <property type="entry name" value="YVTN repeat-like/Quinoprotein amine dehydrogenase"/>
    <property type="match status" value="1"/>
</dbReference>
<dbReference type="SUPFAM" id="SSF50978">
    <property type="entry name" value="WD40 repeat-like"/>
    <property type="match status" value="1"/>
</dbReference>
<dbReference type="InterPro" id="IPR015943">
    <property type="entry name" value="WD40/YVTN_repeat-like_dom_sf"/>
</dbReference>
<evidence type="ECO:0000313" key="1">
    <source>
        <dbReference type="EMBL" id="KAF2202517.1"/>
    </source>
</evidence>
<accession>A0A9P4JNG7</accession>
<evidence type="ECO:0000313" key="2">
    <source>
        <dbReference type="Proteomes" id="UP000799536"/>
    </source>
</evidence>
<dbReference type="AlphaFoldDB" id="A0A9P4JNG7"/>
<reference evidence="1" key="1">
    <citation type="journal article" date="2020" name="Stud. Mycol.">
        <title>101 Dothideomycetes genomes: a test case for predicting lifestyles and emergence of pathogens.</title>
        <authorList>
            <person name="Haridas S."/>
            <person name="Albert R."/>
            <person name="Binder M."/>
            <person name="Bloem J."/>
            <person name="Labutti K."/>
            <person name="Salamov A."/>
            <person name="Andreopoulos B."/>
            <person name="Baker S."/>
            <person name="Barry K."/>
            <person name="Bills G."/>
            <person name="Bluhm B."/>
            <person name="Cannon C."/>
            <person name="Castanera R."/>
            <person name="Culley D."/>
            <person name="Daum C."/>
            <person name="Ezra D."/>
            <person name="Gonzalez J."/>
            <person name="Henrissat B."/>
            <person name="Kuo A."/>
            <person name="Liang C."/>
            <person name="Lipzen A."/>
            <person name="Lutzoni F."/>
            <person name="Magnuson J."/>
            <person name="Mondo S."/>
            <person name="Nolan M."/>
            <person name="Ohm R."/>
            <person name="Pangilinan J."/>
            <person name="Park H.-J."/>
            <person name="Ramirez L."/>
            <person name="Alfaro M."/>
            <person name="Sun H."/>
            <person name="Tritt A."/>
            <person name="Yoshinaga Y."/>
            <person name="Zwiers L.-H."/>
            <person name="Turgeon B."/>
            <person name="Goodwin S."/>
            <person name="Spatafora J."/>
            <person name="Crous P."/>
            <person name="Grigoriev I."/>
        </authorList>
    </citation>
    <scope>NUCLEOTIDE SEQUENCE</scope>
    <source>
        <strain evidence="1">ATCC 74209</strain>
    </source>
</reference>
<dbReference type="Proteomes" id="UP000799536">
    <property type="component" value="Unassembled WGS sequence"/>
</dbReference>
<dbReference type="EMBL" id="ML993934">
    <property type="protein sequence ID" value="KAF2202517.1"/>
    <property type="molecule type" value="Genomic_DNA"/>
</dbReference>
<gene>
    <name evidence="1" type="ORF">GQ43DRAFT_501464</name>
</gene>
<feature type="non-terminal residue" evidence="1">
    <location>
        <position position="360"/>
    </location>
</feature>
<keyword evidence="2" id="KW-1185">Reference proteome</keyword>
<organism evidence="1 2">
    <name type="scientific">Delitschia confertaspora ATCC 74209</name>
    <dbReference type="NCBI Taxonomy" id="1513339"/>
    <lineage>
        <taxon>Eukaryota</taxon>
        <taxon>Fungi</taxon>
        <taxon>Dikarya</taxon>
        <taxon>Ascomycota</taxon>
        <taxon>Pezizomycotina</taxon>
        <taxon>Dothideomycetes</taxon>
        <taxon>Pleosporomycetidae</taxon>
        <taxon>Pleosporales</taxon>
        <taxon>Delitschiaceae</taxon>
        <taxon>Delitschia</taxon>
    </lineage>
</organism>
<comment type="caution">
    <text evidence="1">The sequence shown here is derived from an EMBL/GenBank/DDBJ whole genome shotgun (WGS) entry which is preliminary data.</text>
</comment>
<protein>
    <submittedName>
        <fullName evidence="1">WD40 repeat-like protein</fullName>
    </submittedName>
</protein>